<dbReference type="InterPro" id="IPR019311">
    <property type="entry name" value="Fy-3"/>
</dbReference>
<proteinExistence type="predicted"/>
<dbReference type="GO" id="GO:0005737">
    <property type="term" value="C:cytoplasm"/>
    <property type="evidence" value="ECO:0007669"/>
    <property type="project" value="TreeGrafter"/>
</dbReference>
<accession>A0A8S1CL30</accession>
<protein>
    <submittedName>
        <fullName evidence="1">Uncharacterized protein</fullName>
    </submittedName>
</protein>
<comment type="caution">
    <text evidence="1">The sequence shown here is derived from an EMBL/GenBank/DDBJ whole genome shotgun (WGS) entry which is preliminary data.</text>
</comment>
<dbReference type="PANTHER" id="PTHR16525">
    <property type="entry name" value="PROTEIN C12ORF4"/>
    <property type="match status" value="1"/>
</dbReference>
<gene>
    <name evidence="1" type="ORF">CLODIP_2_CD10974</name>
</gene>
<organism evidence="1 2">
    <name type="scientific">Cloeon dipterum</name>
    <dbReference type="NCBI Taxonomy" id="197152"/>
    <lineage>
        <taxon>Eukaryota</taxon>
        <taxon>Metazoa</taxon>
        <taxon>Ecdysozoa</taxon>
        <taxon>Arthropoda</taxon>
        <taxon>Hexapoda</taxon>
        <taxon>Insecta</taxon>
        <taxon>Pterygota</taxon>
        <taxon>Palaeoptera</taxon>
        <taxon>Ephemeroptera</taxon>
        <taxon>Pisciforma</taxon>
        <taxon>Baetidae</taxon>
        <taxon>Cloeon</taxon>
    </lineage>
</organism>
<dbReference type="EMBL" id="CADEPI010000041">
    <property type="protein sequence ID" value="CAB3368978.1"/>
    <property type="molecule type" value="Genomic_DNA"/>
</dbReference>
<dbReference type="PANTHER" id="PTHR16525:SF0">
    <property type="entry name" value="PROTEIN C12ORF4"/>
    <property type="match status" value="1"/>
</dbReference>
<dbReference type="AlphaFoldDB" id="A0A8S1CL30"/>
<reference evidence="1 2" key="1">
    <citation type="submission" date="2020-04" db="EMBL/GenBank/DDBJ databases">
        <authorList>
            <person name="Alioto T."/>
            <person name="Alioto T."/>
            <person name="Gomez Garrido J."/>
        </authorList>
    </citation>
    <scope>NUCLEOTIDE SEQUENCE [LARGE SCALE GENOMIC DNA]</scope>
</reference>
<dbReference type="Proteomes" id="UP000494165">
    <property type="component" value="Unassembled WGS sequence"/>
</dbReference>
<dbReference type="OrthoDB" id="415359at2759"/>
<sequence length="588" mass="67302">MGLLTRRLAMCFNVVVDKERKHFVSTEGILYFGLHCKHSQSYIFVFSKVYRMKPNAPKEDHKIEADFIMTFPAPSAPEYYYELKTCLEIPFKDSAPELASRLIATLRLPHYIIDDLTESIENFVKEKLKAEQDRIADEMVAKAIKQKNSDQIDSLVKQWEVAYKGEVTQYCSPTALSDEELFAEAYHQLVHSPMLDNVLKGIEAMSAQVNQMVTLRDAEINQLTLKQEREMQQALEALTEEQINSLANSHLEHKEMLLVQWESRLDSLKTTQRREARAWLVGLSQQAQPEQNLSALWPEFELEIPKVQTVSNQFLPIMQESFTIHLGSQMKQMHNVRLLASDMLALCDCQGQTQRIHTSLSLYSNELQGLVLFTDCQSPSTSAPFGAFQNICEKGTELHFLPVEQQLESLTSQARQAIEWRLQNNDNKSGAIRRNLQPGDCYVTKHSSLAEAHVVYHILSDDSIMSDITSRHPVILGLRNILKTSSAYDITSLTIPLLLVHEMSEEMTVVWCTKRAELVFKCIKGFMIETASWGGSELKTIQFVLPKVENKNQRFILQTNSFLYRAYRRICSRVSVQCCQAYFGCLTH</sequence>
<evidence type="ECO:0000313" key="1">
    <source>
        <dbReference type="EMBL" id="CAB3368978.1"/>
    </source>
</evidence>
<keyword evidence="2" id="KW-1185">Reference proteome</keyword>
<dbReference type="Pfam" id="PF10154">
    <property type="entry name" value="Fy-3"/>
    <property type="match status" value="1"/>
</dbReference>
<evidence type="ECO:0000313" key="2">
    <source>
        <dbReference type="Proteomes" id="UP000494165"/>
    </source>
</evidence>
<name>A0A8S1CL30_9INSE</name>